<evidence type="ECO:0000313" key="2">
    <source>
        <dbReference type="Proteomes" id="UP001163603"/>
    </source>
</evidence>
<protein>
    <submittedName>
        <fullName evidence="1">Uncharacterized protein</fullName>
    </submittedName>
</protein>
<reference evidence="2" key="1">
    <citation type="journal article" date="2023" name="G3 (Bethesda)">
        <title>Genome assembly and association tests identify interacting loci associated with vigor, precocity, and sex in interspecific pistachio rootstocks.</title>
        <authorList>
            <person name="Palmer W."/>
            <person name="Jacygrad E."/>
            <person name="Sagayaradj S."/>
            <person name="Cavanaugh K."/>
            <person name="Han R."/>
            <person name="Bertier L."/>
            <person name="Beede B."/>
            <person name="Kafkas S."/>
            <person name="Golino D."/>
            <person name="Preece J."/>
            <person name="Michelmore R."/>
        </authorList>
    </citation>
    <scope>NUCLEOTIDE SEQUENCE [LARGE SCALE GENOMIC DNA]</scope>
</reference>
<keyword evidence="2" id="KW-1185">Reference proteome</keyword>
<name>A0ACC0YWR6_9ROSI</name>
<sequence>MHCCMMHSSFVEEKRFTEINFLNPIHLYKCEINLLLVVGFYETRIAYYSWRGIQGYRFSAIPDY</sequence>
<gene>
    <name evidence="1" type="ORF">Pint_19164</name>
</gene>
<comment type="caution">
    <text evidence="1">The sequence shown here is derived from an EMBL/GenBank/DDBJ whole genome shotgun (WGS) entry which is preliminary data.</text>
</comment>
<accession>A0ACC0YWR6</accession>
<dbReference type="Proteomes" id="UP001163603">
    <property type="component" value="Chromosome 4"/>
</dbReference>
<dbReference type="EMBL" id="CM047739">
    <property type="protein sequence ID" value="KAJ0042736.1"/>
    <property type="molecule type" value="Genomic_DNA"/>
</dbReference>
<proteinExistence type="predicted"/>
<evidence type="ECO:0000313" key="1">
    <source>
        <dbReference type="EMBL" id="KAJ0042736.1"/>
    </source>
</evidence>
<organism evidence="1 2">
    <name type="scientific">Pistacia integerrima</name>
    <dbReference type="NCBI Taxonomy" id="434235"/>
    <lineage>
        <taxon>Eukaryota</taxon>
        <taxon>Viridiplantae</taxon>
        <taxon>Streptophyta</taxon>
        <taxon>Embryophyta</taxon>
        <taxon>Tracheophyta</taxon>
        <taxon>Spermatophyta</taxon>
        <taxon>Magnoliopsida</taxon>
        <taxon>eudicotyledons</taxon>
        <taxon>Gunneridae</taxon>
        <taxon>Pentapetalae</taxon>
        <taxon>rosids</taxon>
        <taxon>malvids</taxon>
        <taxon>Sapindales</taxon>
        <taxon>Anacardiaceae</taxon>
        <taxon>Pistacia</taxon>
    </lineage>
</organism>